<feature type="binding site" evidence="15">
    <location>
        <position position="342"/>
    </location>
    <ligand>
        <name>Mg(2+)</name>
        <dbReference type="ChEBI" id="CHEBI:18420"/>
        <note>catalytic</note>
    </ligand>
</feature>
<dbReference type="GO" id="GO:0006402">
    <property type="term" value="P:mRNA catabolic process"/>
    <property type="evidence" value="ECO:0007669"/>
    <property type="project" value="UniProtKB-UniRule"/>
</dbReference>
<dbReference type="GO" id="GO:0008270">
    <property type="term" value="F:zinc ion binding"/>
    <property type="evidence" value="ECO:0007669"/>
    <property type="project" value="UniProtKB-UniRule"/>
</dbReference>
<dbReference type="Gene3D" id="3.40.1260.20">
    <property type="entry name" value="Ribonuclease E, catalytic domain"/>
    <property type="match status" value="1"/>
</dbReference>
<feature type="compositionally biased region" description="Basic residues" evidence="16">
    <location>
        <begin position="1220"/>
        <end position="1241"/>
    </location>
</feature>
<dbReference type="InterPro" id="IPR012340">
    <property type="entry name" value="NA-bd_OB-fold"/>
</dbReference>
<feature type="compositionally biased region" description="Basic and acidic residues" evidence="16">
    <location>
        <begin position="817"/>
        <end position="833"/>
    </location>
</feature>
<comment type="cofactor">
    <cofactor evidence="15">
        <name>Zn(2+)</name>
        <dbReference type="ChEBI" id="CHEBI:29105"/>
    </cofactor>
    <text evidence="15">Binds 2 Zn(2+) ions per homotetramer.</text>
</comment>
<evidence type="ECO:0000313" key="19">
    <source>
        <dbReference type="Proteomes" id="UP000092607"/>
    </source>
</evidence>
<evidence type="ECO:0000259" key="17">
    <source>
        <dbReference type="PROSITE" id="PS50126"/>
    </source>
</evidence>
<feature type="binding site" evidence="15">
    <location>
        <position position="403"/>
    </location>
    <ligand>
        <name>Zn(2+)</name>
        <dbReference type="ChEBI" id="CHEBI:29105"/>
        <note>ligand shared between dimeric partners</note>
    </ligand>
</feature>
<feature type="compositionally biased region" description="Basic and acidic residues" evidence="16">
    <location>
        <begin position="1248"/>
        <end position="1258"/>
    </location>
</feature>
<keyword evidence="8 15" id="KW-0479">Metal-binding</keyword>
<keyword evidence="6 15" id="KW-0819">tRNA processing</keyword>
<evidence type="ECO:0000256" key="9">
    <source>
        <dbReference type="ARBA" id="ARBA00022730"/>
    </source>
</evidence>
<feature type="compositionally biased region" description="Polar residues" evidence="16">
    <location>
        <begin position="516"/>
        <end position="535"/>
    </location>
</feature>
<dbReference type="CDD" id="cd04453">
    <property type="entry name" value="S1_RNase_E"/>
    <property type="match status" value="1"/>
</dbReference>
<comment type="function">
    <text evidence="15">Endoribonuclease that plays a central role in RNA processing and decay. Required for the maturation of 5S and 16S rRNAs and the majority of tRNAs. Also involved in the degradation of most mRNAs.</text>
</comment>
<keyword evidence="13 15" id="KW-0694">RNA-binding</keyword>
<keyword evidence="4 15" id="KW-0997">Cell inner membrane</keyword>
<sequence length="1272" mass="139952">MKRILINATHNEEIRVALCKDHHLYDFDLENRTREQKKANIYKGHITRVEPSLEAVFVEYGSARQGFLPLREIAPEYLKGNPRTDNIRDIIKEGDSVIVQVEKEERGNKGAALSTYISLAGRYLVLMPNNAKGGGISRQISGKVRDEMKQIIASLSIPRGMSVIVRTAGIGKGFDDLQNDLNHLLDAWSSILEQNRTRPSPCLVHQEAGVVTRAVRDYLRDDIGEVWIDSENAYNEAAHFIASVMPTQMGKLRKYTDYEPLFTRFGIERQIETAYQREVRLPSGGSIVIDQTEAMVAIDINSAKSTKGSDVSETAYHTNLEAADEIARQLRLRDMGGLIVIDFIDMNDPQHQKDVEKRLIDATRYDRARVQFAEISKFGLMEMSRQRLRPSLEEATGYLCPRCHGNGMIRDLRSLALSIMRQIEQIALKERMGEIQAEVPTEIAAFLLNEKRESLVYLEQDSGTRITILPHAHLESPNFSLHFNPDGFAPSSYERIVDVEERENIDRGYEVNWQTKTDEPTTVANRWQKADNATTKAKDQKGDNKRDKAPQETPKQSQEVKAVAWLSNLFAPKPQARLTHALNNADAAAAIESIVNGGASSLGAFGQISLPTASESTPDKAPQKSDRTDKAERGTRTERDDKYKKKTKPANDDKNDKAEKREAVRDTQSDKDKNRADRRKKEQDYPKREPHSQREPRGETVRGETLQPADKTDVVNTNSHQSGKAHDKADKGADKGTDKGMDKSTAKPQAHEPKPESKHEPRADKGADKPAKADRSTRKSTNPDEVVLHVSPITEPEMTGDVVHVSLDNSKPKPKRTRAEKAEPADKPSKDSDVANLAVPTEVQAEVAAETIGVDGDVTAPDDDIGANQTGQATSAQADEVSTHAPDMTQQTDTPTADVVSAERLTTLAQEMNKAINDPRVVAVALREKLGLTKAQPAPTTTRPTITGTAGEFIQSVLGDTLPQAWRDDFVAHFLRAVDTIHADKPTETHSATDGEQAFEQAFAEQFANYGYAPLSDEYLADFAEHTTAQRAWHIGQGKTEAIPRPIAQRASNDPRGQHPDLGTPPISDETVGKSVPNVVADETAAPATEAHKPEPVDNPDLPAGDMAEPLPPKTEPSTNDTTEPSLLESASDTMDKVLESAESALESLVQALDDIISPADEPKDDGKPDAQAPKADDKADNKTHDETTKTSPTSYKDMIESVSGQLLQPTGILNLVTPKKPKPAKAKTPKPAKTPAKRTSKAAQKAEVVKRKPKADDNAPLDNPSSDDNQA</sequence>
<keyword evidence="11 15" id="KW-0378">Hydrolase</keyword>
<keyword evidence="2 15" id="KW-1003">Cell membrane</keyword>
<feature type="compositionally biased region" description="Basic and acidic residues" evidence="16">
    <location>
        <begin position="617"/>
        <end position="702"/>
    </location>
</feature>
<feature type="region of interest" description="Disordered" evidence="16">
    <location>
        <begin position="855"/>
        <end position="896"/>
    </location>
</feature>
<evidence type="ECO:0000256" key="4">
    <source>
        <dbReference type="ARBA" id="ARBA00022519"/>
    </source>
</evidence>
<evidence type="ECO:0000256" key="7">
    <source>
        <dbReference type="ARBA" id="ARBA00022722"/>
    </source>
</evidence>
<feature type="binding site" evidence="15">
    <location>
        <position position="299"/>
    </location>
    <ligand>
        <name>Mg(2+)</name>
        <dbReference type="ChEBI" id="CHEBI:18420"/>
        <note>catalytic</note>
    </ligand>
</feature>
<feature type="region of interest" description="Disordered" evidence="16">
    <location>
        <begin position="1050"/>
        <end position="1272"/>
    </location>
</feature>
<evidence type="ECO:0000256" key="10">
    <source>
        <dbReference type="ARBA" id="ARBA00022759"/>
    </source>
</evidence>
<dbReference type="InterPro" id="IPR019307">
    <property type="entry name" value="RNA-bd_AU-1/RNase_E/G"/>
</dbReference>
<dbReference type="GO" id="GO:0019843">
    <property type="term" value="F:rRNA binding"/>
    <property type="evidence" value="ECO:0007669"/>
    <property type="project" value="UniProtKB-KW"/>
</dbReference>
<gene>
    <name evidence="15" type="primary">rne</name>
    <name evidence="18" type="ORF">A9309_02070</name>
</gene>
<evidence type="ECO:0000256" key="1">
    <source>
        <dbReference type="ARBA" id="ARBA00005663"/>
    </source>
</evidence>
<evidence type="ECO:0000256" key="15">
    <source>
        <dbReference type="HAMAP-Rule" id="MF_00970"/>
    </source>
</evidence>
<dbReference type="HAMAP" id="MF_00970">
    <property type="entry name" value="RNase_E"/>
    <property type="match status" value="1"/>
</dbReference>
<dbReference type="Proteomes" id="UP000092607">
    <property type="component" value="Unassembled WGS sequence"/>
</dbReference>
<name>A0A1B8Q6W7_MORLA</name>
<evidence type="ECO:0000256" key="3">
    <source>
        <dbReference type="ARBA" id="ARBA00022490"/>
    </source>
</evidence>
<comment type="subcellular location">
    <subcellularLocation>
        <location evidence="15">Cytoplasm</location>
    </subcellularLocation>
    <subcellularLocation>
        <location evidence="15">Cell inner membrane</location>
        <topology evidence="15">Peripheral membrane protein</topology>
        <orientation evidence="15">Cytoplasmic side</orientation>
    </subcellularLocation>
</comment>
<reference evidence="18 19" key="1">
    <citation type="submission" date="2016-06" db="EMBL/GenBank/DDBJ databases">
        <title>Draft genome of Moraxella lacunata CCUG 57757A.</title>
        <authorList>
            <person name="Salva-Serra F."/>
            <person name="Engstrom-Jakobsson H."/>
            <person name="Thorell K."/>
            <person name="Gonzales-Siles L."/>
            <person name="Karlsson R."/>
            <person name="Boulund F."/>
            <person name="Engstrand L."/>
            <person name="Kristiansson E."/>
            <person name="Moore E."/>
        </authorList>
    </citation>
    <scope>NUCLEOTIDE SEQUENCE [LARGE SCALE GENOMIC DNA]</scope>
    <source>
        <strain evidence="18 19">CCUG 57757A</strain>
    </source>
</reference>
<keyword evidence="5 15" id="KW-0698">rRNA processing</keyword>
<proteinExistence type="inferred from homology"/>
<comment type="catalytic activity">
    <reaction evidence="15">
        <text>Endonucleolytic cleavage of single-stranded RNA in A- and U-rich regions.</text>
        <dbReference type="EC" id="3.1.26.12"/>
    </reaction>
</comment>
<feature type="compositionally biased region" description="Polar residues" evidence="16">
    <location>
        <begin position="867"/>
        <end position="877"/>
    </location>
</feature>
<evidence type="ECO:0000256" key="14">
    <source>
        <dbReference type="ARBA" id="ARBA00023136"/>
    </source>
</evidence>
<evidence type="ECO:0000256" key="13">
    <source>
        <dbReference type="ARBA" id="ARBA00022884"/>
    </source>
</evidence>
<evidence type="ECO:0000256" key="5">
    <source>
        <dbReference type="ARBA" id="ARBA00022552"/>
    </source>
</evidence>
<dbReference type="InterPro" id="IPR003029">
    <property type="entry name" value="S1_domain"/>
</dbReference>
<feature type="compositionally biased region" description="Polar residues" evidence="16">
    <location>
        <begin position="1116"/>
        <end position="1133"/>
    </location>
</feature>
<dbReference type="PANTHER" id="PTHR30001:SF1">
    <property type="entry name" value="RIBONUCLEASE E_G-LIKE PROTEIN, CHLOROPLASTIC"/>
    <property type="match status" value="1"/>
</dbReference>
<evidence type="ECO:0000256" key="8">
    <source>
        <dbReference type="ARBA" id="ARBA00022723"/>
    </source>
</evidence>
<dbReference type="PANTHER" id="PTHR30001">
    <property type="entry name" value="RIBONUCLEASE"/>
    <property type="match status" value="1"/>
</dbReference>
<dbReference type="GO" id="GO:0009898">
    <property type="term" value="C:cytoplasmic side of plasma membrane"/>
    <property type="evidence" value="ECO:0007669"/>
    <property type="project" value="UniProtKB-UniRule"/>
</dbReference>
<feature type="region of interest" description="Disordered" evidence="16">
    <location>
        <begin position="610"/>
        <end position="835"/>
    </location>
</feature>
<dbReference type="SMART" id="SM00316">
    <property type="entry name" value="S1"/>
    <property type="match status" value="1"/>
</dbReference>
<dbReference type="GO" id="GO:0008995">
    <property type="term" value="F:ribonuclease E activity"/>
    <property type="evidence" value="ECO:0007669"/>
    <property type="project" value="UniProtKB-EC"/>
</dbReference>
<feature type="region of interest" description="Disordered" evidence="16">
    <location>
        <begin position="516"/>
        <end position="559"/>
    </location>
</feature>
<dbReference type="OrthoDB" id="9804278at2"/>
<feature type="compositionally biased region" description="Basic and acidic residues" evidence="16">
    <location>
        <begin position="536"/>
        <end position="550"/>
    </location>
</feature>
<evidence type="ECO:0000256" key="2">
    <source>
        <dbReference type="ARBA" id="ARBA00022475"/>
    </source>
</evidence>
<comment type="similarity">
    <text evidence="15">Belongs to the RNase E/G family. RNase E subfamily.</text>
</comment>
<organism evidence="18 19">
    <name type="scientific">Moraxella lacunata</name>
    <dbReference type="NCBI Taxonomy" id="477"/>
    <lineage>
        <taxon>Bacteria</taxon>
        <taxon>Pseudomonadati</taxon>
        <taxon>Pseudomonadota</taxon>
        <taxon>Gammaproteobacteria</taxon>
        <taxon>Moraxellales</taxon>
        <taxon>Moraxellaceae</taxon>
        <taxon>Moraxella</taxon>
    </lineage>
</organism>
<keyword evidence="10 15" id="KW-0255">Endonuclease</keyword>
<keyword evidence="14 15" id="KW-0472">Membrane</keyword>
<dbReference type="SUPFAM" id="SSF50249">
    <property type="entry name" value="Nucleic acid-binding proteins"/>
    <property type="match status" value="1"/>
</dbReference>
<evidence type="ECO:0000256" key="12">
    <source>
        <dbReference type="ARBA" id="ARBA00022842"/>
    </source>
</evidence>
<keyword evidence="12 15" id="KW-0460">Magnesium</keyword>
<comment type="cofactor">
    <cofactor evidence="15">
        <name>Mg(2+)</name>
        <dbReference type="ChEBI" id="CHEBI:18420"/>
    </cofactor>
    <text evidence="15">Binds 1 Mg(2+) ion per subunit.</text>
</comment>
<dbReference type="GO" id="GO:0008033">
    <property type="term" value="P:tRNA processing"/>
    <property type="evidence" value="ECO:0007669"/>
    <property type="project" value="UniProtKB-UniRule"/>
</dbReference>
<evidence type="ECO:0000256" key="16">
    <source>
        <dbReference type="SAM" id="MobiDB-lite"/>
    </source>
</evidence>
<comment type="subunit">
    <text evidence="15">Component of the RNA degradosome, which is a multiprotein complex involved in RNA processing and mRNA degradation. Within the RNA degradosome, RNase E assembles into a homotetramer formed by a dimer of dimers.</text>
</comment>
<keyword evidence="7 15" id="KW-0540">Nuclease</keyword>
<dbReference type="EMBL" id="LZMS01000034">
    <property type="protein sequence ID" value="OBX65519.1"/>
    <property type="molecule type" value="Genomic_DNA"/>
</dbReference>
<feature type="region of interest" description="Required for zinc-mediated homotetramerization and catalytic activity" evidence="15">
    <location>
        <begin position="400"/>
        <end position="403"/>
    </location>
</feature>
<keyword evidence="9 15" id="KW-0699">rRNA-binding</keyword>
<dbReference type="Pfam" id="PF20833">
    <property type="entry name" value="RNase_E_G_Thio"/>
    <property type="match status" value="1"/>
</dbReference>
<feature type="compositionally biased region" description="Basic and acidic residues" evidence="16">
    <location>
        <begin position="1161"/>
        <end position="1189"/>
    </location>
</feature>
<dbReference type="NCBIfam" id="TIGR00757">
    <property type="entry name" value="RNaseEG"/>
    <property type="match status" value="1"/>
</dbReference>
<dbReference type="InterPro" id="IPR004659">
    <property type="entry name" value="RNase_E/G"/>
</dbReference>
<protein>
    <recommendedName>
        <fullName evidence="15">Ribonuclease E</fullName>
        <shortName evidence="15">RNase E</shortName>
        <ecNumber evidence="15">3.1.26.12</ecNumber>
    </recommendedName>
</protein>
<feature type="domain" description="S1 motif" evidence="17">
    <location>
        <begin position="39"/>
        <end position="116"/>
    </location>
</feature>
<dbReference type="PROSITE" id="PS50126">
    <property type="entry name" value="S1"/>
    <property type="match status" value="1"/>
</dbReference>
<keyword evidence="15" id="KW-0820">tRNA-binding</keyword>
<dbReference type="GO" id="GO:0000049">
    <property type="term" value="F:tRNA binding"/>
    <property type="evidence" value="ECO:0007669"/>
    <property type="project" value="UniProtKB-KW"/>
</dbReference>
<evidence type="ECO:0000256" key="6">
    <source>
        <dbReference type="ARBA" id="ARBA00022694"/>
    </source>
</evidence>
<feature type="binding site" evidence="15">
    <location>
        <position position="400"/>
    </location>
    <ligand>
        <name>Zn(2+)</name>
        <dbReference type="ChEBI" id="CHEBI:29105"/>
        <note>ligand shared between dimeric partners</note>
    </ligand>
</feature>
<keyword evidence="3 15" id="KW-0963">Cytoplasm</keyword>
<dbReference type="Pfam" id="PF00575">
    <property type="entry name" value="S1"/>
    <property type="match status" value="1"/>
</dbReference>
<dbReference type="Pfam" id="PF10150">
    <property type="entry name" value="RNase_E_G"/>
    <property type="match status" value="1"/>
</dbReference>
<evidence type="ECO:0000313" key="18">
    <source>
        <dbReference type="EMBL" id="OBX65519.1"/>
    </source>
</evidence>
<dbReference type="GO" id="GO:0005737">
    <property type="term" value="C:cytoplasm"/>
    <property type="evidence" value="ECO:0007669"/>
    <property type="project" value="UniProtKB-SubCell"/>
</dbReference>
<keyword evidence="15" id="KW-0862">Zinc</keyword>
<dbReference type="InterPro" id="IPR028878">
    <property type="entry name" value="RNase_E"/>
</dbReference>
<feature type="compositionally biased region" description="Basic and acidic residues" evidence="16">
    <location>
        <begin position="724"/>
        <end position="777"/>
    </location>
</feature>
<dbReference type="InterPro" id="IPR048583">
    <property type="entry name" value="RNase_E_G_thioredoxin-like"/>
</dbReference>
<comment type="caution">
    <text evidence="18">The sequence shown here is derived from an EMBL/GenBank/DDBJ whole genome shotgun (WGS) entry which is preliminary data.</text>
</comment>
<dbReference type="EC" id="3.1.26.12" evidence="15"/>
<comment type="similarity">
    <text evidence="1">Belongs to the RNase E/G family. RNase G subfamily.</text>
</comment>
<evidence type="ECO:0000256" key="11">
    <source>
        <dbReference type="ARBA" id="ARBA00022801"/>
    </source>
</evidence>
<dbReference type="Gene3D" id="2.40.50.140">
    <property type="entry name" value="Nucleic acid-binding proteins"/>
    <property type="match status" value="1"/>
</dbReference>
<dbReference type="RefSeq" id="WP_065256625.1">
    <property type="nucleotide sequence ID" value="NZ_JARDJM010000005.1"/>
</dbReference>
<accession>A0A1B8Q6W7</accession>
<dbReference type="GO" id="GO:0000287">
    <property type="term" value="F:magnesium ion binding"/>
    <property type="evidence" value="ECO:0007669"/>
    <property type="project" value="UniProtKB-UniRule"/>
</dbReference>
<dbReference type="GO" id="GO:0006364">
    <property type="term" value="P:rRNA processing"/>
    <property type="evidence" value="ECO:0007669"/>
    <property type="project" value="UniProtKB-UniRule"/>
</dbReference>
<dbReference type="AlphaFoldDB" id="A0A1B8Q6W7"/>